<dbReference type="PATRIC" id="fig|931089.4.peg.1162"/>
<dbReference type="PANTHER" id="PTHR33164">
    <property type="entry name" value="TRANSCRIPTIONAL REGULATOR, MARR FAMILY"/>
    <property type="match status" value="1"/>
</dbReference>
<keyword evidence="6" id="KW-1185">Reference proteome</keyword>
<evidence type="ECO:0000313" key="5">
    <source>
        <dbReference type="EMBL" id="ALC05576.1"/>
    </source>
</evidence>
<evidence type="ECO:0000256" key="2">
    <source>
        <dbReference type="ARBA" id="ARBA00023125"/>
    </source>
</evidence>
<evidence type="ECO:0000313" key="6">
    <source>
        <dbReference type="Proteomes" id="UP000068067"/>
    </source>
</evidence>
<dbReference type="InterPro" id="IPR036390">
    <property type="entry name" value="WH_DNA-bd_sf"/>
</dbReference>
<dbReference type="KEGG" id="cdx:CDES_05720"/>
<dbReference type="InterPro" id="IPR039422">
    <property type="entry name" value="MarR/SlyA-like"/>
</dbReference>
<evidence type="ECO:0000256" key="3">
    <source>
        <dbReference type="ARBA" id="ARBA00023163"/>
    </source>
</evidence>
<dbReference type="EMBL" id="CP009220">
    <property type="protein sequence ID" value="ALC05576.1"/>
    <property type="molecule type" value="Genomic_DNA"/>
</dbReference>
<evidence type="ECO:0000259" key="4">
    <source>
        <dbReference type="PROSITE" id="PS50995"/>
    </source>
</evidence>
<keyword evidence="3" id="KW-0804">Transcription</keyword>
<dbReference type="GO" id="GO:0006950">
    <property type="term" value="P:response to stress"/>
    <property type="evidence" value="ECO:0007669"/>
    <property type="project" value="TreeGrafter"/>
</dbReference>
<evidence type="ECO:0000256" key="1">
    <source>
        <dbReference type="ARBA" id="ARBA00023015"/>
    </source>
</evidence>
<keyword evidence="2" id="KW-0238">DNA-binding</keyword>
<keyword evidence="1" id="KW-0805">Transcription regulation</keyword>
<dbReference type="Pfam" id="PF22381">
    <property type="entry name" value="Staph_reg_Sar_Rot"/>
    <property type="match status" value="1"/>
</dbReference>
<dbReference type="Proteomes" id="UP000068067">
    <property type="component" value="Chromosome"/>
</dbReference>
<dbReference type="AlphaFoldDB" id="A0A0M4CIV9"/>
<dbReference type="InterPro" id="IPR036388">
    <property type="entry name" value="WH-like_DNA-bd_sf"/>
</dbReference>
<dbReference type="PANTHER" id="PTHR33164:SF99">
    <property type="entry name" value="MARR FAMILY REGULATORY PROTEIN"/>
    <property type="match status" value="1"/>
</dbReference>
<dbReference type="InterPro" id="IPR055166">
    <property type="entry name" value="Transc_reg_Sar_Rot_HTH"/>
</dbReference>
<dbReference type="PROSITE" id="PS50995">
    <property type="entry name" value="HTH_MARR_2"/>
    <property type="match status" value="1"/>
</dbReference>
<dbReference type="GO" id="GO:0003677">
    <property type="term" value="F:DNA binding"/>
    <property type="evidence" value="ECO:0007669"/>
    <property type="project" value="UniProtKB-KW"/>
</dbReference>
<name>A0A0M4CIV9_9CORY</name>
<reference evidence="5 6" key="1">
    <citation type="submission" date="2014-08" db="EMBL/GenBank/DDBJ databases">
        <title>Complete genome sequence of Corynebacterium deserti GIMN1.010 (=DSM 45689), isolated from desert sand in western China.</title>
        <authorList>
            <person name="Ruckert C."/>
            <person name="Albersmeier A."/>
            <person name="Kalinowski J."/>
        </authorList>
    </citation>
    <scope>NUCLEOTIDE SEQUENCE [LARGE SCALE GENOMIC DNA]</scope>
    <source>
        <strain evidence="5 6">GIMN1.010</strain>
    </source>
</reference>
<gene>
    <name evidence="5" type="ORF">CDES_05720</name>
</gene>
<proteinExistence type="predicted"/>
<dbReference type="SUPFAM" id="SSF46785">
    <property type="entry name" value="Winged helix' DNA-binding domain"/>
    <property type="match status" value="1"/>
</dbReference>
<dbReference type="Gene3D" id="1.10.10.10">
    <property type="entry name" value="Winged helix-like DNA-binding domain superfamily/Winged helix DNA-binding domain"/>
    <property type="match status" value="1"/>
</dbReference>
<sequence>MLVFFLVFFLGALGIFLKRAKVGDMTTPRWLNTEEQQLWRMILSAVRKMERTLDDTLLEDHQLTTSEYAVLVTLSESGEREMRLRDICQELDWDRSRTSHQITRMDKKGLVSKIKCAGDARGVIVEITPEGERRLKDAVPAHVETVRQLVFDPMEEHHMEGLRSYLTAVLNSNTCIEINNQRAAEL</sequence>
<protein>
    <recommendedName>
        <fullName evidence="4">HTH marR-type domain-containing protein</fullName>
    </recommendedName>
</protein>
<dbReference type="InterPro" id="IPR000835">
    <property type="entry name" value="HTH_MarR-typ"/>
</dbReference>
<feature type="domain" description="HTH marR-type" evidence="4">
    <location>
        <begin position="35"/>
        <end position="171"/>
    </location>
</feature>
<dbReference type="SMART" id="SM00347">
    <property type="entry name" value="HTH_MARR"/>
    <property type="match status" value="1"/>
</dbReference>
<dbReference type="STRING" id="931089.CDES_05720"/>
<accession>A0A0M4CIV9</accession>
<organism evidence="5 6">
    <name type="scientific">Corynebacterium deserti GIMN1.010</name>
    <dbReference type="NCBI Taxonomy" id="931089"/>
    <lineage>
        <taxon>Bacteria</taxon>
        <taxon>Bacillati</taxon>
        <taxon>Actinomycetota</taxon>
        <taxon>Actinomycetes</taxon>
        <taxon>Mycobacteriales</taxon>
        <taxon>Corynebacteriaceae</taxon>
        <taxon>Corynebacterium</taxon>
    </lineage>
</organism>
<dbReference type="GO" id="GO:0003700">
    <property type="term" value="F:DNA-binding transcription factor activity"/>
    <property type="evidence" value="ECO:0007669"/>
    <property type="project" value="InterPro"/>
</dbReference>